<dbReference type="HOGENOM" id="CLU_1156464_0_0_1"/>
<keyword evidence="4" id="KW-1185">Reference proteome</keyword>
<gene>
    <name evidence="3" type="ORF">GALMADRAFT_148628</name>
</gene>
<feature type="region of interest" description="Disordered" evidence="2">
    <location>
        <begin position="216"/>
        <end position="240"/>
    </location>
</feature>
<dbReference type="Proteomes" id="UP000027222">
    <property type="component" value="Unassembled WGS sequence"/>
</dbReference>
<evidence type="ECO:0000313" key="3">
    <source>
        <dbReference type="EMBL" id="KDR65520.1"/>
    </source>
</evidence>
<sequence length="240" mass="26329">MSSNSPHPPYNTALSPSRLFSSIALPRQILFPKPPAGPGSASLPGLHFSIHPSYLIKSPLQKSLYLTYLKQDRLAAEEYKVKAVIALARIRRTKGAAEENKALKSLQEIRVLQKVALEGQEYSSLGPQAAFDLACASPVVQIRECENLLGQLNDLLEETRAHVQESQSQVGSVLSVLQSCHINVNLPPDLLPDYPKTKGAEIFSTNLSRPVFMDLPSYSSSEDGTPETTEFDESEDVLEI</sequence>
<proteinExistence type="predicted"/>
<evidence type="ECO:0000313" key="4">
    <source>
        <dbReference type="Proteomes" id="UP000027222"/>
    </source>
</evidence>
<name>A0A067S3X1_GALM3</name>
<reference evidence="4" key="1">
    <citation type="journal article" date="2014" name="Proc. Natl. Acad. Sci. U.S.A.">
        <title>Extensive sampling of basidiomycete genomes demonstrates inadequacy of the white-rot/brown-rot paradigm for wood decay fungi.</title>
        <authorList>
            <person name="Riley R."/>
            <person name="Salamov A.A."/>
            <person name="Brown D.W."/>
            <person name="Nagy L.G."/>
            <person name="Floudas D."/>
            <person name="Held B.W."/>
            <person name="Levasseur A."/>
            <person name="Lombard V."/>
            <person name="Morin E."/>
            <person name="Otillar R."/>
            <person name="Lindquist E.A."/>
            <person name="Sun H."/>
            <person name="LaButti K.M."/>
            <person name="Schmutz J."/>
            <person name="Jabbour D."/>
            <person name="Luo H."/>
            <person name="Baker S.E."/>
            <person name="Pisabarro A.G."/>
            <person name="Walton J.D."/>
            <person name="Blanchette R.A."/>
            <person name="Henrissat B."/>
            <person name="Martin F."/>
            <person name="Cullen D."/>
            <person name="Hibbett D.S."/>
            <person name="Grigoriev I.V."/>
        </authorList>
    </citation>
    <scope>NUCLEOTIDE SEQUENCE [LARGE SCALE GENOMIC DNA]</scope>
    <source>
        <strain evidence="4">CBS 339.88</strain>
    </source>
</reference>
<protein>
    <submittedName>
        <fullName evidence="3">Uncharacterized protein</fullName>
    </submittedName>
</protein>
<dbReference type="AlphaFoldDB" id="A0A067S3X1"/>
<accession>A0A067S3X1</accession>
<keyword evidence="1" id="KW-0175">Coiled coil</keyword>
<feature type="coiled-coil region" evidence="1">
    <location>
        <begin position="142"/>
        <end position="169"/>
    </location>
</feature>
<evidence type="ECO:0000256" key="2">
    <source>
        <dbReference type="SAM" id="MobiDB-lite"/>
    </source>
</evidence>
<feature type="compositionally biased region" description="Polar residues" evidence="2">
    <location>
        <begin position="217"/>
        <end position="228"/>
    </location>
</feature>
<evidence type="ECO:0000256" key="1">
    <source>
        <dbReference type="SAM" id="Coils"/>
    </source>
</evidence>
<feature type="compositionally biased region" description="Acidic residues" evidence="2">
    <location>
        <begin position="229"/>
        <end position="240"/>
    </location>
</feature>
<organism evidence="3 4">
    <name type="scientific">Galerina marginata (strain CBS 339.88)</name>
    <dbReference type="NCBI Taxonomy" id="685588"/>
    <lineage>
        <taxon>Eukaryota</taxon>
        <taxon>Fungi</taxon>
        <taxon>Dikarya</taxon>
        <taxon>Basidiomycota</taxon>
        <taxon>Agaricomycotina</taxon>
        <taxon>Agaricomycetes</taxon>
        <taxon>Agaricomycetidae</taxon>
        <taxon>Agaricales</taxon>
        <taxon>Agaricineae</taxon>
        <taxon>Strophariaceae</taxon>
        <taxon>Galerina</taxon>
    </lineage>
</organism>
<dbReference type="EMBL" id="KL142443">
    <property type="protein sequence ID" value="KDR65520.1"/>
    <property type="molecule type" value="Genomic_DNA"/>
</dbReference>